<keyword evidence="2" id="KW-1185">Reference proteome</keyword>
<name>A0A8E6PLU1_9CAUD</name>
<dbReference type="EMBL" id="MW960043">
    <property type="protein sequence ID" value="QVR48653.1"/>
    <property type="molecule type" value="Genomic_DNA"/>
</dbReference>
<sequence length="59" mass="6587">MTLMAQPVVQRKLTEEQYKTLEGKLGQLANPLINSNTSQMEAGQKLGVQLVLSMLRNGW</sequence>
<accession>A0A8E6PLU1</accession>
<organism evidence="1 2">
    <name type="scientific">Stenotrophomonas phage BUCT609</name>
    <dbReference type="NCBI Taxonomy" id="2834250"/>
    <lineage>
        <taxon>Viruses</taxon>
        <taxon>Duplodnaviria</taxon>
        <taxon>Heunggongvirae</taxon>
        <taxon>Uroviricota</taxon>
        <taxon>Caudoviricetes</taxon>
        <taxon>Autographivirales</taxon>
        <taxon>Autonotataviridae</taxon>
        <taxon>Gujervirinae</taxon>
        <taxon>Maltophvirus</taxon>
        <taxon>Maltophvirus BUCT609</taxon>
    </lineage>
</organism>
<evidence type="ECO:0000313" key="1">
    <source>
        <dbReference type="EMBL" id="QVR48653.1"/>
    </source>
</evidence>
<proteinExistence type="predicted"/>
<dbReference type="Proteomes" id="UP000682369">
    <property type="component" value="Segment"/>
</dbReference>
<protein>
    <submittedName>
        <fullName evidence="1">Uncharacterized protein</fullName>
    </submittedName>
</protein>
<reference evidence="1" key="1">
    <citation type="submission" date="2021-04" db="EMBL/GenBank/DDBJ databases">
        <authorList>
            <person name="Han K."/>
            <person name="Tian F."/>
            <person name="Li F."/>
            <person name="Tong Y."/>
        </authorList>
    </citation>
    <scope>NUCLEOTIDE SEQUENCE</scope>
</reference>
<evidence type="ECO:0000313" key="2">
    <source>
        <dbReference type="Proteomes" id="UP000682369"/>
    </source>
</evidence>